<dbReference type="OrthoDB" id="5971499at2759"/>
<dbReference type="Pfam" id="PF05679">
    <property type="entry name" value="CHGN"/>
    <property type="match status" value="1"/>
</dbReference>
<dbReference type="PANTHER" id="PTHR12369:SF47">
    <property type="entry name" value="HEXOSYLTRANSFERASE"/>
    <property type="match status" value="1"/>
</dbReference>
<dbReference type="InterPro" id="IPR051227">
    <property type="entry name" value="CS_glycosyltransferase"/>
</dbReference>
<keyword evidence="3 9" id="KW-0808">Transferase</keyword>
<dbReference type="GO" id="GO:0032580">
    <property type="term" value="C:Golgi cisterna membrane"/>
    <property type="evidence" value="ECO:0007669"/>
    <property type="project" value="UniProtKB-SubCell"/>
</dbReference>
<dbReference type="PANTHER" id="PTHR12369">
    <property type="entry name" value="CHONDROITIN SYNTHASE"/>
    <property type="match status" value="1"/>
</dbReference>
<evidence type="ECO:0000313" key="11">
    <source>
        <dbReference type="Proteomes" id="UP000594262"/>
    </source>
</evidence>
<name>A0A7M5V5M1_9CNID</name>
<keyword evidence="11" id="KW-1185">Reference proteome</keyword>
<evidence type="ECO:0000256" key="1">
    <source>
        <dbReference type="ARBA" id="ARBA00004447"/>
    </source>
</evidence>
<keyword evidence="4" id="KW-0812">Transmembrane</keyword>
<evidence type="ECO:0000256" key="4">
    <source>
        <dbReference type="ARBA" id="ARBA00022692"/>
    </source>
</evidence>
<keyword evidence="8" id="KW-0472">Membrane</keyword>
<proteinExistence type="inferred from homology"/>
<comment type="subcellular location">
    <subcellularLocation>
        <location evidence="1 9">Golgi apparatus</location>
        <location evidence="1 9">Golgi stack membrane</location>
        <topology evidence="1 9">Single-pass type II membrane protein</topology>
    </subcellularLocation>
</comment>
<organism evidence="10 11">
    <name type="scientific">Clytia hemisphaerica</name>
    <dbReference type="NCBI Taxonomy" id="252671"/>
    <lineage>
        <taxon>Eukaryota</taxon>
        <taxon>Metazoa</taxon>
        <taxon>Cnidaria</taxon>
        <taxon>Hydrozoa</taxon>
        <taxon>Hydroidolina</taxon>
        <taxon>Leptothecata</taxon>
        <taxon>Obeliida</taxon>
        <taxon>Clytiidae</taxon>
        <taxon>Clytia</taxon>
    </lineage>
</organism>
<comment type="similarity">
    <text evidence="2 9">Belongs to the chondroitin N-acetylgalactosaminyltransferase family.</text>
</comment>
<dbReference type="InterPro" id="IPR008428">
    <property type="entry name" value="Chond_GalNAc"/>
</dbReference>
<dbReference type="EC" id="2.4.1.-" evidence="9"/>
<reference evidence="10" key="1">
    <citation type="submission" date="2021-01" db="UniProtKB">
        <authorList>
            <consortium name="EnsemblMetazoa"/>
        </authorList>
    </citation>
    <scope>IDENTIFICATION</scope>
</reference>
<evidence type="ECO:0000256" key="9">
    <source>
        <dbReference type="RuleBase" id="RU364016"/>
    </source>
</evidence>
<keyword evidence="5 9" id="KW-0735">Signal-anchor</keyword>
<keyword evidence="6" id="KW-1133">Transmembrane helix</keyword>
<evidence type="ECO:0000313" key="10">
    <source>
        <dbReference type="EnsemblMetazoa" id="CLYHEMP010212.1"/>
    </source>
</evidence>
<dbReference type="EnsemblMetazoa" id="CLYHEMT010212.1">
    <property type="protein sequence ID" value="CLYHEMP010212.1"/>
    <property type="gene ID" value="CLYHEMG010212"/>
</dbReference>
<evidence type="ECO:0000256" key="6">
    <source>
        <dbReference type="ARBA" id="ARBA00022989"/>
    </source>
</evidence>
<dbReference type="Proteomes" id="UP000594262">
    <property type="component" value="Unplaced"/>
</dbReference>
<accession>A0A7M5V5M1</accession>
<evidence type="ECO:0000256" key="5">
    <source>
        <dbReference type="ARBA" id="ARBA00022968"/>
    </source>
</evidence>
<dbReference type="AlphaFoldDB" id="A0A7M5V5M1"/>
<evidence type="ECO:0000256" key="3">
    <source>
        <dbReference type="ARBA" id="ARBA00022679"/>
    </source>
</evidence>
<dbReference type="SUPFAM" id="SSF53448">
    <property type="entry name" value="Nucleotide-diphospho-sugar transferases"/>
    <property type="match status" value="1"/>
</dbReference>
<evidence type="ECO:0000256" key="8">
    <source>
        <dbReference type="ARBA" id="ARBA00023136"/>
    </source>
</evidence>
<dbReference type="Gene3D" id="3.90.550.10">
    <property type="entry name" value="Spore Coat Polysaccharide Biosynthesis Protein SpsA, Chain A"/>
    <property type="match status" value="1"/>
</dbReference>
<protein>
    <recommendedName>
        <fullName evidence="9">Hexosyltransferase</fullName>
        <ecNumber evidence="9">2.4.1.-</ecNumber>
    </recommendedName>
</protein>
<dbReference type="GO" id="GO:0008376">
    <property type="term" value="F:acetylgalactosaminyltransferase activity"/>
    <property type="evidence" value="ECO:0007669"/>
    <property type="project" value="InterPro"/>
</dbReference>
<dbReference type="CDD" id="cd00761">
    <property type="entry name" value="Glyco_tranf_GTA_type"/>
    <property type="match status" value="1"/>
</dbReference>
<sequence length="187" mass="22179">FQVNLILVDYNSTDGDYESILKKSKLNYTYLNPVKTEQQQMKFSKVRALNYGIKSVKDSNSIIFVLDLHLILPSNMFDRIRKLTIQGRTAYSPVLLKEACGEHQEYTNLTDSTEWLDLGTGMISLYKSDWEEIGGFNEELFKDKWGGEDWEVMDRMVQKGIYIIHQRMSRFYHIHHKRKGMWQKRRK</sequence>
<evidence type="ECO:0000256" key="2">
    <source>
        <dbReference type="ARBA" id="ARBA00009239"/>
    </source>
</evidence>
<dbReference type="InterPro" id="IPR029044">
    <property type="entry name" value="Nucleotide-diphossugar_trans"/>
</dbReference>
<keyword evidence="7 9" id="KW-0333">Golgi apparatus</keyword>
<evidence type="ECO:0000256" key="7">
    <source>
        <dbReference type="ARBA" id="ARBA00023034"/>
    </source>
</evidence>